<dbReference type="Proteomes" id="UP000886523">
    <property type="component" value="Unassembled WGS sequence"/>
</dbReference>
<dbReference type="PRINTS" id="PR00069">
    <property type="entry name" value="ALDKETRDTASE"/>
</dbReference>
<dbReference type="AlphaFoldDB" id="A0A9P6DUE3"/>
<dbReference type="OrthoDB" id="37537at2759"/>
<keyword evidence="4" id="KW-1185">Reference proteome</keyword>
<dbReference type="EMBL" id="MU129015">
    <property type="protein sequence ID" value="KAF9510520.1"/>
    <property type="molecule type" value="Genomic_DNA"/>
</dbReference>
<dbReference type="InterPro" id="IPR036812">
    <property type="entry name" value="NAD(P)_OxRdtase_dom_sf"/>
</dbReference>
<reference evidence="3" key="1">
    <citation type="journal article" date="2020" name="Nat. Commun.">
        <title>Large-scale genome sequencing of mycorrhizal fungi provides insights into the early evolution of symbiotic traits.</title>
        <authorList>
            <person name="Miyauchi S."/>
            <person name="Kiss E."/>
            <person name="Kuo A."/>
            <person name="Drula E."/>
            <person name="Kohler A."/>
            <person name="Sanchez-Garcia M."/>
            <person name="Morin E."/>
            <person name="Andreopoulos B."/>
            <person name="Barry K.W."/>
            <person name="Bonito G."/>
            <person name="Buee M."/>
            <person name="Carver A."/>
            <person name="Chen C."/>
            <person name="Cichocki N."/>
            <person name="Clum A."/>
            <person name="Culley D."/>
            <person name="Crous P.W."/>
            <person name="Fauchery L."/>
            <person name="Girlanda M."/>
            <person name="Hayes R.D."/>
            <person name="Keri Z."/>
            <person name="LaButti K."/>
            <person name="Lipzen A."/>
            <person name="Lombard V."/>
            <person name="Magnuson J."/>
            <person name="Maillard F."/>
            <person name="Murat C."/>
            <person name="Nolan M."/>
            <person name="Ohm R.A."/>
            <person name="Pangilinan J."/>
            <person name="Pereira M.F."/>
            <person name="Perotto S."/>
            <person name="Peter M."/>
            <person name="Pfister S."/>
            <person name="Riley R."/>
            <person name="Sitrit Y."/>
            <person name="Stielow J.B."/>
            <person name="Szollosi G."/>
            <person name="Zifcakova L."/>
            <person name="Stursova M."/>
            <person name="Spatafora J.W."/>
            <person name="Tedersoo L."/>
            <person name="Vaario L.M."/>
            <person name="Yamada A."/>
            <person name="Yan M."/>
            <person name="Wang P."/>
            <person name="Xu J."/>
            <person name="Bruns T."/>
            <person name="Baldrian P."/>
            <person name="Vilgalys R."/>
            <person name="Dunand C."/>
            <person name="Henrissat B."/>
            <person name="Grigoriev I.V."/>
            <person name="Hibbett D."/>
            <person name="Nagy L.G."/>
            <person name="Martin F.M."/>
        </authorList>
    </citation>
    <scope>NUCLEOTIDE SEQUENCE</scope>
    <source>
        <strain evidence="3">UP504</strain>
    </source>
</reference>
<organism evidence="3 4">
    <name type="scientific">Hydnum rufescens UP504</name>
    <dbReference type="NCBI Taxonomy" id="1448309"/>
    <lineage>
        <taxon>Eukaryota</taxon>
        <taxon>Fungi</taxon>
        <taxon>Dikarya</taxon>
        <taxon>Basidiomycota</taxon>
        <taxon>Agaricomycotina</taxon>
        <taxon>Agaricomycetes</taxon>
        <taxon>Cantharellales</taxon>
        <taxon>Hydnaceae</taxon>
        <taxon>Hydnum</taxon>
    </lineage>
</organism>
<dbReference type="PANTHER" id="PTHR43625:SF40">
    <property type="entry name" value="ALDO-KETO REDUCTASE YAKC [NADP(+)]"/>
    <property type="match status" value="1"/>
</dbReference>
<dbReference type="SUPFAM" id="SSF51430">
    <property type="entry name" value="NAD(P)-linked oxidoreductase"/>
    <property type="match status" value="1"/>
</dbReference>
<accession>A0A9P6DUE3</accession>
<dbReference type="GO" id="GO:0016491">
    <property type="term" value="F:oxidoreductase activity"/>
    <property type="evidence" value="ECO:0007669"/>
    <property type="project" value="UniProtKB-KW"/>
</dbReference>
<evidence type="ECO:0000256" key="1">
    <source>
        <dbReference type="ARBA" id="ARBA00023002"/>
    </source>
</evidence>
<dbReference type="PANTHER" id="PTHR43625">
    <property type="entry name" value="AFLATOXIN B1 ALDEHYDE REDUCTASE"/>
    <property type="match status" value="1"/>
</dbReference>
<evidence type="ECO:0000313" key="4">
    <source>
        <dbReference type="Proteomes" id="UP000886523"/>
    </source>
</evidence>
<protein>
    <recommendedName>
        <fullName evidence="2">NADP-dependent oxidoreductase domain-containing protein</fullName>
    </recommendedName>
</protein>
<feature type="domain" description="NADP-dependent oxidoreductase" evidence="2">
    <location>
        <begin position="1"/>
        <end position="287"/>
    </location>
</feature>
<name>A0A9P6DUE3_9AGAM</name>
<dbReference type="Pfam" id="PF00248">
    <property type="entry name" value="Aldo_ket_red"/>
    <property type="match status" value="1"/>
</dbReference>
<keyword evidence="1" id="KW-0560">Oxidoreductase</keyword>
<dbReference type="Gene3D" id="3.20.20.100">
    <property type="entry name" value="NADP-dependent oxidoreductase domain"/>
    <property type="match status" value="1"/>
</dbReference>
<evidence type="ECO:0000259" key="2">
    <source>
        <dbReference type="Pfam" id="PF00248"/>
    </source>
</evidence>
<dbReference type="InterPro" id="IPR050791">
    <property type="entry name" value="Aldo-Keto_reductase"/>
</dbReference>
<evidence type="ECO:0000313" key="3">
    <source>
        <dbReference type="EMBL" id="KAF9510520.1"/>
    </source>
</evidence>
<comment type="caution">
    <text evidence="3">The sequence shown here is derived from an EMBL/GenBank/DDBJ whole genome shotgun (WGS) entry which is preliminary data.</text>
</comment>
<dbReference type="InterPro" id="IPR020471">
    <property type="entry name" value="AKR"/>
</dbReference>
<dbReference type="InterPro" id="IPR023210">
    <property type="entry name" value="NADP_OxRdtase_dom"/>
</dbReference>
<sequence>MGIGGMAYGAAGSDEERFKVLDRLFELGCRHWDTASVYGDSEELIGKWFDHTGNRDKIFLATKFGATPEYTIRGDPEFVKSEFAKSLKKLRTDYIDLYYQHRPAPDTPIEVTVGVMAELVKEGKVKYLGLSEAPPNAIRRAQAVHPISAIQLEYSPLELILEKPGGVLDVARQFGITVVAYSPTARGLATGRYRTSDDFDKDDFRRAIPRYGPDNFPHILKVVDYLQEVAAAHKVTASQVCIAWILAQGNDIIPIPGSKQLKYVEENWAAKDAHLTTAELKRIRELVDALSAHLGDSPRYPKALQDQLLEETPPLK</sequence>
<gene>
    <name evidence="3" type="ORF">BS47DRAFT_1331702</name>
</gene>
<dbReference type="GO" id="GO:0005737">
    <property type="term" value="C:cytoplasm"/>
    <property type="evidence" value="ECO:0007669"/>
    <property type="project" value="TreeGrafter"/>
</dbReference>
<proteinExistence type="predicted"/>